<evidence type="ECO:0000256" key="5">
    <source>
        <dbReference type="RuleBase" id="RU000589"/>
    </source>
</evidence>
<keyword evidence="3 5" id="KW-0063">Aspartyl esterase</keyword>
<keyword evidence="2 5" id="KW-0378">Hydrolase</keyword>
<feature type="active site" evidence="4">
    <location>
        <position position="189"/>
    </location>
</feature>
<dbReference type="InterPro" id="IPR011050">
    <property type="entry name" value="Pectin_lyase_fold/virulence"/>
</dbReference>
<dbReference type="GO" id="GO:0030599">
    <property type="term" value="F:pectinesterase activity"/>
    <property type="evidence" value="ECO:0007669"/>
    <property type="project" value="UniProtKB-UniRule"/>
</dbReference>
<dbReference type="PANTHER" id="PTHR31321">
    <property type="entry name" value="ACYL-COA THIOESTER HYDROLASE YBHC-RELATED"/>
    <property type="match status" value="1"/>
</dbReference>
<evidence type="ECO:0000256" key="2">
    <source>
        <dbReference type="ARBA" id="ARBA00022801"/>
    </source>
</evidence>
<dbReference type="PANTHER" id="PTHR31321:SF57">
    <property type="entry name" value="PECTINESTERASE 53-RELATED"/>
    <property type="match status" value="1"/>
</dbReference>
<dbReference type="InterPro" id="IPR012334">
    <property type="entry name" value="Pectin_lyas_fold"/>
</dbReference>
<evidence type="ECO:0000313" key="7">
    <source>
        <dbReference type="EMBL" id="MBR8669001.1"/>
    </source>
</evidence>
<dbReference type="InterPro" id="IPR033131">
    <property type="entry name" value="Pectinesterase_Asp_AS"/>
</dbReference>
<evidence type="ECO:0000256" key="1">
    <source>
        <dbReference type="ARBA" id="ARBA00008891"/>
    </source>
</evidence>
<evidence type="ECO:0000259" key="6">
    <source>
        <dbReference type="Pfam" id="PF01095"/>
    </source>
</evidence>
<dbReference type="AlphaFoldDB" id="A0A941JF98"/>
<protein>
    <recommendedName>
        <fullName evidence="5">Pectinesterase</fullName>
        <ecNumber evidence="5">3.1.1.11</ecNumber>
    </recommendedName>
</protein>
<comment type="catalytic activity">
    <reaction evidence="5">
        <text>[(1-&gt;4)-alpha-D-galacturonosyl methyl ester](n) + n H2O = [(1-&gt;4)-alpha-D-galacturonosyl](n) + n methanol + n H(+)</text>
        <dbReference type="Rhea" id="RHEA:22380"/>
        <dbReference type="Rhea" id="RHEA-COMP:14570"/>
        <dbReference type="Rhea" id="RHEA-COMP:14573"/>
        <dbReference type="ChEBI" id="CHEBI:15377"/>
        <dbReference type="ChEBI" id="CHEBI:15378"/>
        <dbReference type="ChEBI" id="CHEBI:17790"/>
        <dbReference type="ChEBI" id="CHEBI:140522"/>
        <dbReference type="ChEBI" id="CHEBI:140523"/>
        <dbReference type="EC" id="3.1.1.11"/>
    </reaction>
</comment>
<name>A0A941JF98_NIACI</name>
<dbReference type="GO" id="GO:0045490">
    <property type="term" value="P:pectin catabolic process"/>
    <property type="evidence" value="ECO:0007669"/>
    <property type="project" value="UniProtKB-UniRule"/>
</dbReference>
<dbReference type="Gene3D" id="2.160.20.10">
    <property type="entry name" value="Single-stranded right-handed beta-helix, Pectin lyase-like"/>
    <property type="match status" value="1"/>
</dbReference>
<dbReference type="EMBL" id="JAGTPX010000004">
    <property type="protein sequence ID" value="MBR8669001.1"/>
    <property type="molecule type" value="Genomic_DNA"/>
</dbReference>
<dbReference type="InterPro" id="IPR000070">
    <property type="entry name" value="Pectinesterase_cat"/>
</dbReference>
<feature type="domain" description="Pectinesterase catalytic" evidence="6">
    <location>
        <begin position="16"/>
        <end position="148"/>
    </location>
</feature>
<dbReference type="SUPFAM" id="SSF51126">
    <property type="entry name" value="Pectin lyase-like"/>
    <property type="match status" value="1"/>
</dbReference>
<accession>A0A941JF98</accession>
<proteinExistence type="inferred from homology"/>
<dbReference type="RefSeq" id="WP_212117694.1">
    <property type="nucleotide sequence ID" value="NZ_JAGTPX020000004.1"/>
</dbReference>
<feature type="domain" description="Pectinesterase catalytic" evidence="6">
    <location>
        <begin position="179"/>
        <end position="308"/>
    </location>
</feature>
<reference evidence="7" key="1">
    <citation type="submission" date="2021-04" db="EMBL/GenBank/DDBJ databases">
        <title>Genomic analysis of electroactive and textile dye degrading Bacillus circulans strain: DC10 isolated from constructed wetland-microbial fuel cells treating textile dye wastewaters.</title>
        <authorList>
            <person name="Patel D.U."/>
            <person name="Desai C.R."/>
        </authorList>
    </citation>
    <scope>NUCLEOTIDE SEQUENCE</scope>
    <source>
        <strain evidence="7">DC10</strain>
    </source>
</reference>
<dbReference type="Pfam" id="PF01095">
    <property type="entry name" value="Pectinesterase"/>
    <property type="match status" value="2"/>
</dbReference>
<dbReference type="GO" id="GO:0009279">
    <property type="term" value="C:cell outer membrane"/>
    <property type="evidence" value="ECO:0007669"/>
    <property type="project" value="TreeGrafter"/>
</dbReference>
<sequence length="317" mass="35928">MGNFLTEAFVKNQFQFVIGKNNSCDFKRIQDGIAHCSNIESPVTFIILSGDYDENISLYQSNRKLIGIGNVRIIGNKYARQLDESGCEIGTFQTATLFINAENIWLENIEIVNNAGPGETVGQAVALYNEGNKVKFKNCSFKGFQDTICLGPLPDLQKDGTPFSKPEIRNEYRDNLITFIHCYIEGTVDYIFGGGEAQFEECELRSLKRPKNHPGYVTAASTAGGKKGFLFSHCYLTAEAGIVNVYLGRPWRPYANVTFFQCRIGAHIHSDRWNDWGKNENRETVTYREIENCYAQNGPIKKLDWVYMETSRKGREK</sequence>
<comment type="caution">
    <text evidence="7">The sequence shown here is derived from an EMBL/GenBank/DDBJ whole genome shotgun (WGS) entry which is preliminary data.</text>
</comment>
<dbReference type="GO" id="GO:0042545">
    <property type="term" value="P:cell wall modification"/>
    <property type="evidence" value="ECO:0007669"/>
    <property type="project" value="UniProtKB-UniRule"/>
</dbReference>
<evidence type="ECO:0000256" key="4">
    <source>
        <dbReference type="PROSITE-ProRule" id="PRU10040"/>
    </source>
</evidence>
<organism evidence="7">
    <name type="scientific">Niallia circulans</name>
    <name type="common">Bacillus circulans</name>
    <dbReference type="NCBI Taxonomy" id="1397"/>
    <lineage>
        <taxon>Bacteria</taxon>
        <taxon>Bacillati</taxon>
        <taxon>Bacillota</taxon>
        <taxon>Bacilli</taxon>
        <taxon>Bacillales</taxon>
        <taxon>Bacillaceae</taxon>
        <taxon>Niallia</taxon>
    </lineage>
</organism>
<evidence type="ECO:0000256" key="3">
    <source>
        <dbReference type="ARBA" id="ARBA00023085"/>
    </source>
</evidence>
<comment type="similarity">
    <text evidence="1">Belongs to the pectinesterase family.</text>
</comment>
<dbReference type="PROSITE" id="PS00503">
    <property type="entry name" value="PECTINESTERASE_2"/>
    <property type="match status" value="1"/>
</dbReference>
<gene>
    <name evidence="7" type="ORF">KD144_05550</name>
</gene>
<comment type="pathway">
    <text evidence="5">Glycan metabolism; pectin degradation; 2-dehydro-3-deoxy-D-gluconate from pectin: step 1/5.</text>
</comment>
<dbReference type="EC" id="3.1.1.11" evidence="5"/>